<evidence type="ECO:0000313" key="3">
    <source>
        <dbReference type="EnsemblMetazoa" id="AALB004891-PA"/>
    </source>
</evidence>
<feature type="region of interest" description="Disordered" evidence="1">
    <location>
        <begin position="279"/>
        <end position="299"/>
    </location>
</feature>
<reference evidence="3 4" key="1">
    <citation type="journal article" date="2017" name="G3 (Bethesda)">
        <title>The Physical Genome Mapping of Anopheles albimanus Corrected Scaffold Misassemblies and Identified Interarm Rearrangements in Genus Anopheles.</title>
        <authorList>
            <person name="Artemov G.N."/>
            <person name="Peery A.N."/>
            <person name="Jiang X."/>
            <person name="Tu Z."/>
            <person name="Stegniy V.N."/>
            <person name="Sharakhova M.V."/>
            <person name="Sharakhov I.V."/>
        </authorList>
    </citation>
    <scope>NUCLEOTIDE SEQUENCE [LARGE SCALE GENOMIC DNA]</scope>
    <source>
        <strain evidence="3 4">ALBI9_A</strain>
    </source>
</reference>
<feature type="signal peptide" evidence="2">
    <location>
        <begin position="1"/>
        <end position="26"/>
    </location>
</feature>
<evidence type="ECO:0000256" key="2">
    <source>
        <dbReference type="SAM" id="SignalP"/>
    </source>
</evidence>
<name>A0A182FEF0_ANOAL</name>
<feature type="chain" id="PRO_5043713775" evidence="2">
    <location>
        <begin position="27"/>
        <end position="347"/>
    </location>
</feature>
<protein>
    <submittedName>
        <fullName evidence="3">Uncharacterized protein</fullName>
    </submittedName>
</protein>
<dbReference type="Proteomes" id="UP000069272">
    <property type="component" value="Chromosome 3L"/>
</dbReference>
<dbReference type="AlphaFoldDB" id="A0A182FEF0"/>
<reference evidence="3" key="2">
    <citation type="submission" date="2022-08" db="UniProtKB">
        <authorList>
            <consortium name="EnsemblMetazoa"/>
        </authorList>
    </citation>
    <scope>IDENTIFICATION</scope>
    <source>
        <strain evidence="3">STECLA/ALBI9_A</strain>
    </source>
</reference>
<sequence length="347" mass="38770">MACGRKLSIGAAVMVVSWSLVSVCSGSAIPMWEFLSRSEKMSHLYTMFAKQVSSYCKNSQDMPTNMCKRNLLMYGINKLQDMNESHLDSMDPYQRGATDIIWDAMMDGHTKNGKKKTQTTVAPAYIVSEQFEHNPLFDDPAPSSDGIRKGGSISKYGMDYDYNVGPTGQEMQYSEPHNHLPQEASTNVDYAFQYQPAASTHFNNLAPYEQNTNYLTGPMVVRLRPDGTPVEEDRLKSPSASLVAAISVPKDDDIKEMTLGKEKMPSFQQIYDSLKQNEEHHLPASTSTSTVAAPSTTTTTLTTSAPIAAVPARQQQQQQQQPIYGFVQRVPNYLRSYRTAYRVYNAH</sequence>
<dbReference type="KEGG" id="aali:118464095"/>
<dbReference type="OrthoDB" id="6359856at2759"/>
<evidence type="ECO:0000256" key="1">
    <source>
        <dbReference type="SAM" id="MobiDB-lite"/>
    </source>
</evidence>
<dbReference type="RefSeq" id="XP_035787056.1">
    <property type="nucleotide sequence ID" value="XM_035931163.1"/>
</dbReference>
<accession>A0A182FEF0</accession>
<keyword evidence="2" id="KW-0732">Signal</keyword>
<organism evidence="3 4">
    <name type="scientific">Anopheles albimanus</name>
    <name type="common">New world malaria mosquito</name>
    <dbReference type="NCBI Taxonomy" id="7167"/>
    <lineage>
        <taxon>Eukaryota</taxon>
        <taxon>Metazoa</taxon>
        <taxon>Ecdysozoa</taxon>
        <taxon>Arthropoda</taxon>
        <taxon>Hexapoda</taxon>
        <taxon>Insecta</taxon>
        <taxon>Pterygota</taxon>
        <taxon>Neoptera</taxon>
        <taxon>Endopterygota</taxon>
        <taxon>Diptera</taxon>
        <taxon>Nematocera</taxon>
        <taxon>Culicoidea</taxon>
        <taxon>Culicidae</taxon>
        <taxon>Anophelinae</taxon>
        <taxon>Anopheles</taxon>
    </lineage>
</organism>
<feature type="compositionally biased region" description="Low complexity" evidence="1">
    <location>
        <begin position="283"/>
        <end position="299"/>
    </location>
</feature>
<proteinExistence type="predicted"/>
<dbReference type="VEuPathDB" id="VectorBase:AALB20_038024"/>
<evidence type="ECO:0000313" key="4">
    <source>
        <dbReference type="Proteomes" id="UP000069272"/>
    </source>
</evidence>
<keyword evidence="4" id="KW-1185">Reference proteome</keyword>
<dbReference type="VEuPathDB" id="VectorBase:AALB004891"/>
<dbReference type="CTD" id="37968"/>
<dbReference type="EnsemblMetazoa" id="AALB004891-RA">
    <property type="protein sequence ID" value="AALB004891-PA"/>
    <property type="gene ID" value="AALB004891"/>
</dbReference>
<dbReference type="GeneID" id="118464095"/>